<accession>A0A7R9Z7B6</accession>
<name>A0A7R9Z7B6_9STRA</name>
<proteinExistence type="predicted"/>
<dbReference type="InterPro" id="IPR009097">
    <property type="entry name" value="Cyclic_Pdiesterase"/>
</dbReference>
<dbReference type="SUPFAM" id="SSF55144">
    <property type="entry name" value="LigT-like"/>
    <property type="match status" value="1"/>
</dbReference>
<evidence type="ECO:0000313" key="2">
    <source>
        <dbReference type="EMBL" id="CAD8307690.1"/>
    </source>
</evidence>
<organism evidence="2">
    <name type="scientific">Pseudictyota dubia</name>
    <dbReference type="NCBI Taxonomy" id="2749911"/>
    <lineage>
        <taxon>Eukaryota</taxon>
        <taxon>Sar</taxon>
        <taxon>Stramenopiles</taxon>
        <taxon>Ochrophyta</taxon>
        <taxon>Bacillariophyta</taxon>
        <taxon>Mediophyceae</taxon>
        <taxon>Biddulphiophycidae</taxon>
        <taxon>Eupodiscales</taxon>
        <taxon>Odontellaceae</taxon>
        <taxon>Pseudictyota</taxon>
    </lineage>
</organism>
<reference evidence="2" key="1">
    <citation type="submission" date="2021-01" db="EMBL/GenBank/DDBJ databases">
        <authorList>
            <person name="Corre E."/>
            <person name="Pelletier E."/>
            <person name="Niang G."/>
            <person name="Scheremetjew M."/>
            <person name="Finn R."/>
            <person name="Kale V."/>
            <person name="Holt S."/>
            <person name="Cochrane G."/>
            <person name="Meng A."/>
            <person name="Brown T."/>
            <person name="Cohen L."/>
        </authorList>
    </citation>
    <scope>NUCLEOTIDE SEQUENCE</scope>
    <source>
        <strain evidence="2">CCMP147</strain>
    </source>
</reference>
<feature type="region of interest" description="Disordered" evidence="1">
    <location>
        <begin position="311"/>
        <end position="368"/>
    </location>
</feature>
<feature type="compositionally biased region" description="Pro residues" evidence="1">
    <location>
        <begin position="343"/>
        <end position="352"/>
    </location>
</feature>
<protein>
    <submittedName>
        <fullName evidence="2">Uncharacterized protein</fullName>
    </submittedName>
</protein>
<sequence>MAISTAAAFSATIAISRAVVCVLLFVSIARRPRTAEAFLPSPPGSRSAPESAEGIIVANMDDHAALLRCATAAGAVRLDGGDDCGGPVLPETFAKSFAAMKPSMDAALPPLEGSVVSSVLSSDAEESSSSSVTDTDCDVVEGAVDGDVNISRAAEPTTALLPSLREPLRFSFAGLTVWLHLEQIGSDLDLALSSATELFGLPLAIPSPHVTVVYGMTHLDEEEARYRFNVDARRMMTARATAAAEEDGSTAGGSLPKLRPTGVLCDKSFDGVDGEVMDMAWMEITLATSPEHESLVDGLYDIFRRPSSAASVFSDSDESSDMSANCELESGGEDNGTSSTPPTTMPPRPGPWTPHLSLAYDNPEGDSPILDPTLARRLTDEFPTLLGTEERAITAVTLWRTEGRMDEWVELERIDLC</sequence>
<evidence type="ECO:0000256" key="1">
    <source>
        <dbReference type="SAM" id="MobiDB-lite"/>
    </source>
</evidence>
<dbReference type="AlphaFoldDB" id="A0A7R9Z7B6"/>
<gene>
    <name evidence="2" type="ORF">TDUB1175_LOCUS8505</name>
</gene>
<dbReference type="EMBL" id="HBED01017044">
    <property type="protein sequence ID" value="CAD8307690.1"/>
    <property type="molecule type" value="Transcribed_RNA"/>
</dbReference>
<dbReference type="Gene3D" id="3.90.1140.10">
    <property type="entry name" value="Cyclic phosphodiesterase"/>
    <property type="match status" value="1"/>
</dbReference>